<feature type="transmembrane region" description="Helical" evidence="9">
    <location>
        <begin position="53"/>
        <end position="74"/>
    </location>
</feature>
<feature type="transmembrane region" description="Helical" evidence="9">
    <location>
        <begin position="126"/>
        <end position="150"/>
    </location>
</feature>
<dbReference type="GO" id="GO:0015421">
    <property type="term" value="F:ABC-type oligopeptide transporter activity"/>
    <property type="evidence" value="ECO:0007669"/>
    <property type="project" value="TreeGrafter"/>
</dbReference>
<evidence type="ECO:0000256" key="4">
    <source>
        <dbReference type="ARBA" id="ARBA00022692"/>
    </source>
</evidence>
<keyword evidence="6 12" id="KW-0067">ATP-binding</keyword>
<organism evidence="12">
    <name type="scientific">candidate division WOR-3 bacterium</name>
    <dbReference type="NCBI Taxonomy" id="2052148"/>
    <lineage>
        <taxon>Bacteria</taxon>
        <taxon>Bacteria division WOR-3</taxon>
    </lineage>
</organism>
<feature type="domain" description="ABC transporter" evidence="10">
    <location>
        <begin position="332"/>
        <end position="567"/>
    </location>
</feature>
<dbReference type="GO" id="GO:0005886">
    <property type="term" value="C:plasma membrane"/>
    <property type="evidence" value="ECO:0007669"/>
    <property type="project" value="UniProtKB-SubCell"/>
</dbReference>
<dbReference type="GO" id="GO:0005524">
    <property type="term" value="F:ATP binding"/>
    <property type="evidence" value="ECO:0007669"/>
    <property type="project" value="UniProtKB-KW"/>
</dbReference>
<dbReference type="Pfam" id="PF00005">
    <property type="entry name" value="ABC_tran"/>
    <property type="match status" value="1"/>
</dbReference>
<dbReference type="EMBL" id="DRBW01000062">
    <property type="protein sequence ID" value="HDM89902.1"/>
    <property type="molecule type" value="Genomic_DNA"/>
</dbReference>
<protein>
    <submittedName>
        <fullName evidence="12">ABC transporter ATP-binding protein</fullName>
    </submittedName>
</protein>
<dbReference type="InterPro" id="IPR011527">
    <property type="entry name" value="ABC1_TM_dom"/>
</dbReference>
<feature type="transmembrane region" description="Helical" evidence="9">
    <location>
        <begin position="156"/>
        <end position="174"/>
    </location>
</feature>
<dbReference type="InterPro" id="IPR027417">
    <property type="entry name" value="P-loop_NTPase"/>
</dbReference>
<dbReference type="Gene3D" id="3.40.50.300">
    <property type="entry name" value="P-loop containing nucleotide triphosphate hydrolases"/>
    <property type="match status" value="1"/>
</dbReference>
<dbReference type="SMART" id="SM00382">
    <property type="entry name" value="AAA"/>
    <property type="match status" value="1"/>
</dbReference>
<keyword evidence="2" id="KW-0813">Transport</keyword>
<dbReference type="PANTHER" id="PTHR43394:SF1">
    <property type="entry name" value="ATP-BINDING CASSETTE SUB-FAMILY B MEMBER 10, MITOCHONDRIAL"/>
    <property type="match status" value="1"/>
</dbReference>
<feature type="domain" description="ABC transmembrane type-1" evidence="11">
    <location>
        <begin position="16"/>
        <end position="299"/>
    </location>
</feature>
<evidence type="ECO:0000256" key="7">
    <source>
        <dbReference type="ARBA" id="ARBA00022989"/>
    </source>
</evidence>
<keyword evidence="8 9" id="KW-0472">Membrane</keyword>
<feature type="transmembrane region" description="Helical" evidence="9">
    <location>
        <begin position="279"/>
        <end position="297"/>
    </location>
</feature>
<evidence type="ECO:0000256" key="9">
    <source>
        <dbReference type="SAM" id="Phobius"/>
    </source>
</evidence>
<name>A0A7C0XAJ2_UNCW3</name>
<dbReference type="CDD" id="cd18541">
    <property type="entry name" value="ABC_6TM_TmrB_like"/>
    <property type="match status" value="1"/>
</dbReference>
<dbReference type="InterPro" id="IPR003593">
    <property type="entry name" value="AAA+_ATPase"/>
</dbReference>
<dbReference type="AlphaFoldDB" id="A0A7C0XAJ2"/>
<dbReference type="InterPro" id="IPR003439">
    <property type="entry name" value="ABC_transporter-like_ATP-bd"/>
</dbReference>
<evidence type="ECO:0000256" key="3">
    <source>
        <dbReference type="ARBA" id="ARBA00022475"/>
    </source>
</evidence>
<dbReference type="InterPro" id="IPR036640">
    <property type="entry name" value="ABC1_TM_sf"/>
</dbReference>
<proteinExistence type="predicted"/>
<dbReference type="Gene3D" id="1.20.1560.10">
    <property type="entry name" value="ABC transporter type 1, transmembrane domain"/>
    <property type="match status" value="1"/>
</dbReference>
<comment type="subcellular location">
    <subcellularLocation>
        <location evidence="1">Cell membrane</location>
        <topology evidence="1">Multi-pass membrane protein</topology>
    </subcellularLocation>
</comment>
<keyword evidence="7 9" id="KW-1133">Transmembrane helix</keyword>
<accession>A0A7C0XAJ2</accession>
<dbReference type="PROSITE" id="PS50929">
    <property type="entry name" value="ABC_TM1F"/>
    <property type="match status" value="1"/>
</dbReference>
<dbReference type="InterPro" id="IPR017871">
    <property type="entry name" value="ABC_transporter-like_CS"/>
</dbReference>
<keyword evidence="5" id="KW-0547">Nucleotide-binding</keyword>
<dbReference type="InterPro" id="IPR039421">
    <property type="entry name" value="Type_1_exporter"/>
</dbReference>
<reference evidence="12" key="1">
    <citation type="journal article" date="2020" name="mSystems">
        <title>Genome- and Community-Level Interaction Insights into Carbon Utilization and Element Cycling Functions of Hydrothermarchaeota in Hydrothermal Sediment.</title>
        <authorList>
            <person name="Zhou Z."/>
            <person name="Liu Y."/>
            <person name="Xu W."/>
            <person name="Pan J."/>
            <person name="Luo Z.H."/>
            <person name="Li M."/>
        </authorList>
    </citation>
    <scope>NUCLEOTIDE SEQUENCE [LARGE SCALE GENOMIC DNA]</scope>
    <source>
        <strain evidence="12">HyVt-237</strain>
    </source>
</reference>
<gene>
    <name evidence="12" type="ORF">ENG67_01700</name>
</gene>
<evidence type="ECO:0000256" key="8">
    <source>
        <dbReference type="ARBA" id="ARBA00023136"/>
    </source>
</evidence>
<dbReference type="Pfam" id="PF00664">
    <property type="entry name" value="ABC_membrane"/>
    <property type="match status" value="1"/>
</dbReference>
<sequence>MRDILRHLLRYKGRLALGLLALLIVDGAQLVIPLILRKVVDLLALGVVTPGILFRYGLFVAFLALIIGIFRFVWRWFIMSTTRIIEMEIRNGLYAHIIKLSASFFNRARTGDLMAHATNDIDAIRFAMGMGLVASADAFIYAVFSLAIMITLSPLLTLYVAIPLVPLIFIVLWFGKAIHRLFERVQASFANLTERVREALSGIRVIKTFVQERGQEKAFREASEDFVRRNMELVKVWGMFHPLLMFLANISMGIVLLAGGRKVIMGNISLGDFVAFTNYIWMLAWPMMAIGWVVNLLQRGSASMKRINRILSIEPEIKEKRDAIDREIEGEIRVERLTFAYPGSDAPVLRDITFALEKGKKLGIFGKTGSGKSTLVHLIPRIFDPPEGTLFIDGHDVRDYRLFRLRRSIGFVPQDSFLFSTTIRENIAFGRPDATEEEIIEAAKIAEIYDEIMEFPDGFDTVLGERGVTLSGGQKQRIALARAVLLNPPILIIDDALSAVDTETEEKILNNLKKVMAGRTSIVISHRVKAIMDSDLIIVLDSGEIIERGTHEELLEIGGFYKELYELQMVAEKMERAVSE</sequence>
<keyword evidence="3" id="KW-1003">Cell membrane</keyword>
<dbReference type="PROSITE" id="PS00211">
    <property type="entry name" value="ABC_TRANSPORTER_1"/>
    <property type="match status" value="1"/>
</dbReference>
<comment type="caution">
    <text evidence="12">The sequence shown here is derived from an EMBL/GenBank/DDBJ whole genome shotgun (WGS) entry which is preliminary data.</text>
</comment>
<evidence type="ECO:0000256" key="1">
    <source>
        <dbReference type="ARBA" id="ARBA00004651"/>
    </source>
</evidence>
<dbReference type="FunFam" id="3.40.50.300:FF:000221">
    <property type="entry name" value="Multidrug ABC transporter ATP-binding protein"/>
    <property type="match status" value="1"/>
</dbReference>
<evidence type="ECO:0000256" key="6">
    <source>
        <dbReference type="ARBA" id="ARBA00022840"/>
    </source>
</evidence>
<dbReference type="PROSITE" id="PS50893">
    <property type="entry name" value="ABC_TRANSPORTER_2"/>
    <property type="match status" value="1"/>
</dbReference>
<dbReference type="Proteomes" id="UP000885931">
    <property type="component" value="Unassembled WGS sequence"/>
</dbReference>
<evidence type="ECO:0000313" key="12">
    <source>
        <dbReference type="EMBL" id="HDM89902.1"/>
    </source>
</evidence>
<evidence type="ECO:0000256" key="5">
    <source>
        <dbReference type="ARBA" id="ARBA00022741"/>
    </source>
</evidence>
<evidence type="ECO:0000256" key="2">
    <source>
        <dbReference type="ARBA" id="ARBA00022448"/>
    </source>
</evidence>
<dbReference type="GO" id="GO:0016887">
    <property type="term" value="F:ATP hydrolysis activity"/>
    <property type="evidence" value="ECO:0007669"/>
    <property type="project" value="InterPro"/>
</dbReference>
<feature type="transmembrane region" description="Helical" evidence="9">
    <location>
        <begin position="236"/>
        <end position="259"/>
    </location>
</feature>
<dbReference type="PANTHER" id="PTHR43394">
    <property type="entry name" value="ATP-DEPENDENT PERMEASE MDL1, MITOCHONDRIAL"/>
    <property type="match status" value="1"/>
</dbReference>
<keyword evidence="4 9" id="KW-0812">Transmembrane</keyword>
<dbReference type="SUPFAM" id="SSF52540">
    <property type="entry name" value="P-loop containing nucleoside triphosphate hydrolases"/>
    <property type="match status" value="1"/>
</dbReference>
<dbReference type="SUPFAM" id="SSF90123">
    <property type="entry name" value="ABC transporter transmembrane region"/>
    <property type="match status" value="1"/>
</dbReference>
<evidence type="ECO:0000259" key="10">
    <source>
        <dbReference type="PROSITE" id="PS50893"/>
    </source>
</evidence>
<evidence type="ECO:0000259" key="11">
    <source>
        <dbReference type="PROSITE" id="PS50929"/>
    </source>
</evidence>